<dbReference type="InterPro" id="IPR045851">
    <property type="entry name" value="AMP-bd_C_sf"/>
</dbReference>
<dbReference type="Pfam" id="PF00501">
    <property type="entry name" value="AMP-binding"/>
    <property type="match status" value="1"/>
</dbReference>
<dbReference type="Gene3D" id="3.30.300.30">
    <property type="match status" value="1"/>
</dbReference>
<name>A0A1H0FT33_9BACT</name>
<dbReference type="Gene3D" id="3.40.50.12780">
    <property type="entry name" value="N-terminal domain of ligase-like"/>
    <property type="match status" value="1"/>
</dbReference>
<reference evidence="2 3" key="1">
    <citation type="submission" date="2016-10" db="EMBL/GenBank/DDBJ databases">
        <authorList>
            <person name="de Groot N.N."/>
        </authorList>
    </citation>
    <scope>NUCLEOTIDE SEQUENCE [LARGE SCALE GENOMIC DNA]</scope>
    <source>
        <strain evidence="2 3">DSM 15269</strain>
    </source>
</reference>
<sequence>MMENKFKDSLCEFNSFEQIQKLQNSLLQKHLKYISTYSPFYKKLFKQLKIDPLQIKTTKELSRLPFTTKKDLCRYPQDFICTPSSQIVDISLTSGTTGDPIAIYLTSKDINRLGYNEEISLKTAQITSKDIVLIAVALDRCFMAGLAYFLGLQRIGATAIRGGSSSIPILAELVCKYNPSVIIGVPSLLLNLALFLEEEGISPQTTTIQKLICIGEPIRYHDFSLMPLGKLLHQKWRAKLFGTYASSEMGTAFCECEYGKGGHLHPDLIILEIVDENGNILPPGKIGEVVATPLRVEGMPLLRFKTGDIAFLDTTPCKCGRNSPRLSPILGRKSQALKIKGTTVYPPAIFAVLQKIPSIKNYYLEVYNHYELSDIVKVVVGTTDAHLNSEQIAEKIAANIRVKPEVIITTPQKVNSKIIQPNKRKPVLFFDYRQKKHG</sequence>
<evidence type="ECO:0000313" key="3">
    <source>
        <dbReference type="Proteomes" id="UP000199602"/>
    </source>
</evidence>
<dbReference type="Proteomes" id="UP000199602">
    <property type="component" value="Unassembled WGS sequence"/>
</dbReference>
<evidence type="ECO:0000313" key="2">
    <source>
        <dbReference type="EMBL" id="SDN97744.1"/>
    </source>
</evidence>
<dbReference type="SUPFAM" id="SSF56801">
    <property type="entry name" value="Acetyl-CoA synthetase-like"/>
    <property type="match status" value="1"/>
</dbReference>
<keyword evidence="3" id="KW-1185">Reference proteome</keyword>
<dbReference type="RefSeq" id="WP_234970988.1">
    <property type="nucleotide sequence ID" value="NZ_FNIN01000014.1"/>
</dbReference>
<dbReference type="InterPro" id="IPR042099">
    <property type="entry name" value="ANL_N_sf"/>
</dbReference>
<protein>
    <submittedName>
        <fullName evidence="2">Phenylacetate-CoA ligase</fullName>
    </submittedName>
</protein>
<dbReference type="EMBL" id="FNIN01000014">
    <property type="protein sequence ID" value="SDN97744.1"/>
    <property type="molecule type" value="Genomic_DNA"/>
</dbReference>
<feature type="domain" description="AMP-dependent synthetase/ligase" evidence="1">
    <location>
        <begin position="81"/>
        <end position="290"/>
    </location>
</feature>
<dbReference type="STRING" id="206665.SAMN04488516_11416"/>
<dbReference type="AlphaFoldDB" id="A0A1H0FT33"/>
<dbReference type="GO" id="GO:0016874">
    <property type="term" value="F:ligase activity"/>
    <property type="evidence" value="ECO:0007669"/>
    <property type="project" value="UniProtKB-KW"/>
</dbReference>
<dbReference type="PANTHER" id="PTHR43845:SF1">
    <property type="entry name" value="BLR5969 PROTEIN"/>
    <property type="match status" value="1"/>
</dbReference>
<dbReference type="PANTHER" id="PTHR43845">
    <property type="entry name" value="BLR5969 PROTEIN"/>
    <property type="match status" value="1"/>
</dbReference>
<organism evidence="2 3">
    <name type="scientific">Desulfonauticus submarinus</name>
    <dbReference type="NCBI Taxonomy" id="206665"/>
    <lineage>
        <taxon>Bacteria</taxon>
        <taxon>Pseudomonadati</taxon>
        <taxon>Thermodesulfobacteriota</taxon>
        <taxon>Desulfovibrionia</taxon>
        <taxon>Desulfovibrionales</taxon>
        <taxon>Desulfonauticaceae</taxon>
        <taxon>Desulfonauticus</taxon>
    </lineage>
</organism>
<evidence type="ECO:0000259" key="1">
    <source>
        <dbReference type="Pfam" id="PF00501"/>
    </source>
</evidence>
<proteinExistence type="predicted"/>
<gene>
    <name evidence="2" type="ORF">SAMN04488516_11416</name>
</gene>
<dbReference type="InterPro" id="IPR000873">
    <property type="entry name" value="AMP-dep_synth/lig_dom"/>
</dbReference>
<keyword evidence="2" id="KW-0436">Ligase</keyword>
<accession>A0A1H0FT33</accession>